<dbReference type="Proteomes" id="UP000002668">
    <property type="component" value="Genome"/>
</dbReference>
<feature type="region of interest" description="Disordered" evidence="1">
    <location>
        <begin position="121"/>
        <end position="147"/>
    </location>
</feature>
<feature type="region of interest" description="Disordered" evidence="1">
    <location>
        <begin position="158"/>
        <end position="177"/>
    </location>
</feature>
<dbReference type="InParanoid" id="E4ZH54"/>
<keyword evidence="3" id="KW-1185">Reference proteome</keyword>
<sequence>MAIEQDGHRTNWNAVGFRVVDLSLWCLRRLAFLERRGAQGPSTTCTATEAAYDRRLSRGRFGVGGEPQRSREADILAVAIEALRTCEDERRYELLEGHECDLQRQSCCQVPAVSLVPKATRETRRFRPRGSESLSSRQLSDGHEQMQSMHLPSLQLDSQAGGGCGMASKGGRAQLRGNDFPTAAQVLQQQRVRAGGVGIGEWGKFATVRAIHS</sequence>
<name>E4ZH54_LEPMJ</name>
<reference evidence="3" key="1">
    <citation type="journal article" date="2011" name="Nat. Commun.">
        <title>Effector diversification within compartments of the Leptosphaeria maculans genome affected by Repeat-Induced Point mutations.</title>
        <authorList>
            <person name="Rouxel T."/>
            <person name="Grandaubert J."/>
            <person name="Hane J.K."/>
            <person name="Hoede C."/>
            <person name="van de Wouw A.P."/>
            <person name="Couloux A."/>
            <person name="Dominguez V."/>
            <person name="Anthouard V."/>
            <person name="Bally P."/>
            <person name="Bourras S."/>
            <person name="Cozijnsen A.J."/>
            <person name="Ciuffetti L.M."/>
            <person name="Degrave A."/>
            <person name="Dilmaghani A."/>
            <person name="Duret L."/>
            <person name="Fudal I."/>
            <person name="Goodwin S.B."/>
            <person name="Gout L."/>
            <person name="Glaser N."/>
            <person name="Linglin J."/>
            <person name="Kema G.H.J."/>
            <person name="Lapalu N."/>
            <person name="Lawrence C.B."/>
            <person name="May K."/>
            <person name="Meyer M."/>
            <person name="Ollivier B."/>
            <person name="Poulain J."/>
            <person name="Schoch C.L."/>
            <person name="Simon A."/>
            <person name="Spatafora J.W."/>
            <person name="Stachowiak A."/>
            <person name="Turgeon B.G."/>
            <person name="Tyler B.M."/>
            <person name="Vincent D."/>
            <person name="Weissenbach J."/>
            <person name="Amselem J."/>
            <person name="Quesneville H."/>
            <person name="Oliver R.P."/>
            <person name="Wincker P."/>
            <person name="Balesdent M.-H."/>
            <person name="Howlett B.J."/>
        </authorList>
    </citation>
    <scope>NUCLEOTIDE SEQUENCE [LARGE SCALE GENOMIC DNA]</scope>
    <source>
        <strain evidence="3">JN3 / isolate v23.1.3 / race Av1-4-5-6-7-8</strain>
    </source>
</reference>
<evidence type="ECO:0000313" key="2">
    <source>
        <dbReference type="EMBL" id="CBX90624.1"/>
    </source>
</evidence>
<organism evidence="3">
    <name type="scientific">Leptosphaeria maculans (strain JN3 / isolate v23.1.3 / race Av1-4-5-6-7-8)</name>
    <name type="common">Blackleg fungus</name>
    <name type="synonym">Phoma lingam</name>
    <dbReference type="NCBI Taxonomy" id="985895"/>
    <lineage>
        <taxon>Eukaryota</taxon>
        <taxon>Fungi</taxon>
        <taxon>Dikarya</taxon>
        <taxon>Ascomycota</taxon>
        <taxon>Pezizomycotina</taxon>
        <taxon>Dothideomycetes</taxon>
        <taxon>Pleosporomycetidae</taxon>
        <taxon>Pleosporales</taxon>
        <taxon>Pleosporineae</taxon>
        <taxon>Leptosphaeriaceae</taxon>
        <taxon>Plenodomus</taxon>
        <taxon>Plenodomus lingam/Leptosphaeria maculans species complex</taxon>
    </lineage>
</organism>
<accession>E4ZH54</accession>
<feature type="compositionally biased region" description="Polar residues" evidence="1">
    <location>
        <begin position="132"/>
        <end position="147"/>
    </location>
</feature>
<dbReference type="AlphaFoldDB" id="E4ZH54"/>
<dbReference type="VEuPathDB" id="FungiDB:LEMA_P056580.1"/>
<dbReference type="HOGENOM" id="CLU_1294615_0_0_1"/>
<evidence type="ECO:0000313" key="3">
    <source>
        <dbReference type="Proteomes" id="UP000002668"/>
    </source>
</evidence>
<evidence type="ECO:0000256" key="1">
    <source>
        <dbReference type="SAM" id="MobiDB-lite"/>
    </source>
</evidence>
<dbReference type="EMBL" id="FP929065">
    <property type="protein sequence ID" value="CBX90624.1"/>
    <property type="molecule type" value="Genomic_DNA"/>
</dbReference>
<protein>
    <submittedName>
        <fullName evidence="2">Predicted protein</fullName>
    </submittedName>
</protein>
<proteinExistence type="predicted"/>
<gene>
    <name evidence="2" type="ORF">LEMA_P056580.1</name>
</gene>